<dbReference type="Gene3D" id="2.120.10.30">
    <property type="entry name" value="TolB, C-terminal domain"/>
    <property type="match status" value="1"/>
</dbReference>
<dbReference type="InterPro" id="IPR029058">
    <property type="entry name" value="AB_hydrolase_fold"/>
</dbReference>
<dbReference type="EMBL" id="JBANDC010000020">
    <property type="protein sequence ID" value="MEM4990102.1"/>
    <property type="molecule type" value="Genomic_DNA"/>
</dbReference>
<dbReference type="Proteomes" id="UP001495910">
    <property type="component" value="Unassembled WGS sequence"/>
</dbReference>
<comment type="caution">
    <text evidence="5">The sequence shown here is derived from an EMBL/GenBank/DDBJ whole genome shotgun (WGS) entry which is preliminary data.</text>
</comment>
<reference evidence="5 6" key="1">
    <citation type="submission" date="2024-02" db="EMBL/GenBank/DDBJ databases">
        <title>Draft genome sequence of Collimonas sp. strain H4R21, an effective mineral-weathering bacterial strain isolated from the beech rhizosphere.</title>
        <authorList>
            <person name="Morin E."/>
            <person name="Uroz S."/>
            <person name="Leveau J.H.J."/>
            <person name="Kumar R."/>
            <person name="Rey M.W."/>
            <person name="Pham J."/>
        </authorList>
    </citation>
    <scope>NUCLEOTIDE SEQUENCE [LARGE SCALE GENOMIC DNA]</scope>
    <source>
        <strain evidence="5 6">H4R21</strain>
    </source>
</reference>
<dbReference type="SUPFAM" id="SSF69304">
    <property type="entry name" value="Tricorn protease N-terminal domain"/>
    <property type="match status" value="1"/>
</dbReference>
<evidence type="ECO:0000259" key="4">
    <source>
        <dbReference type="Pfam" id="PF00326"/>
    </source>
</evidence>
<dbReference type="InterPro" id="IPR011042">
    <property type="entry name" value="6-blade_b-propeller_TolB-like"/>
</dbReference>
<protein>
    <submittedName>
        <fullName evidence="5">Prolyl oligopeptidase family serine peptidase</fullName>
    </submittedName>
</protein>
<dbReference type="Gene3D" id="3.40.50.1820">
    <property type="entry name" value="alpha/beta hydrolase"/>
    <property type="match status" value="1"/>
</dbReference>
<keyword evidence="1" id="KW-0378">Hydrolase</keyword>
<name>A0ABU9Q1J5_9BURK</name>
<gene>
    <name evidence="5" type="ORF">V8G57_22120</name>
</gene>
<feature type="domain" description="Peptidase S9 prolyl oligopeptidase catalytic" evidence="4">
    <location>
        <begin position="670"/>
        <end position="834"/>
    </location>
</feature>
<feature type="region of interest" description="Disordered" evidence="2">
    <location>
        <begin position="204"/>
        <end position="239"/>
    </location>
</feature>
<keyword evidence="6" id="KW-1185">Reference proteome</keyword>
<evidence type="ECO:0000256" key="3">
    <source>
        <dbReference type="SAM" id="SignalP"/>
    </source>
</evidence>
<feature type="chain" id="PRO_5046709977" evidence="3">
    <location>
        <begin position="26"/>
        <end position="849"/>
    </location>
</feature>
<sequence>MAIKSTLTCLWVSLLAAGVTTAPHAATAASPAAAPASASGYNQPPKEILDVMRAPSPPLPVLSPTRDRMLLVSWQEYPSISRVAAPFLRLAGVRVEPGNHSKHDTPGGYGITPCARSFDLVHIADGAQAPVALPAGACPGRPLWSADGKRFAFENIAKDSVELWIGDASSGVVRRVPGARLNPMLEDQLQWMPDQKTLLVKLVPQRMGPPPPEPAVPNGPSIQESDGGKGQSSTYENRDTLNNRHDEDLFDYYAASQLALVDAASATVTPVGTPGRYESLGPAPDGRHLLVTSIRKPYSYVTTFDRFPQEVEVWDLAKRQNMTVHHIASLPLADRVPIGGVALGPRDFTWRATEPATLVWAEALDGGDWKTKVPARDKLMLQKAPFSSAAVEITRTEQRYMGIAWTEQPSLALMHEYDRTRHWRRSFLVNVDDPQQQPRLLWDLSTDEKYANPGTPVKRQLPNGAWVLRQDGDAIFLSGAGASPGGDRPFLDKLDLKTLKPERLFRSDKTSYEQFLGFAGPDARTFLTWRQSVTEAPNAFVRTLGAPLDAAAGEAAFASTSAAVTRIADPTPVVRQIKKRLVKYKRADGLDLSFTLYTPPGYQEGTRVPTILYAYPLDYADASQAGQTTGSQETFTRLRKYQLLLLAGYAIIDNAAFPIVGDPKKAYDTYMEQLVADATAAVGEAVRLGVADPDRIGVTGHSHGALMTANLLAHSDLFRAGVATSGSYNKTLTPFGFQNEQRSVWEAQDVYLKVSPFFFADKMKTPILIVHGADDANPGTTPLQASKLYEAIRGNGGVTRLVMLPHEPHWYAAMESNEQLVYEMLRWFDRYVKNAPPRTPAAETPATAK</sequence>
<dbReference type="SUPFAM" id="SSF53474">
    <property type="entry name" value="alpha/beta-Hydrolases"/>
    <property type="match status" value="1"/>
</dbReference>
<evidence type="ECO:0000313" key="6">
    <source>
        <dbReference type="Proteomes" id="UP001495910"/>
    </source>
</evidence>
<evidence type="ECO:0000256" key="1">
    <source>
        <dbReference type="ARBA" id="ARBA00022801"/>
    </source>
</evidence>
<feature type="signal peptide" evidence="3">
    <location>
        <begin position="1"/>
        <end position="25"/>
    </location>
</feature>
<feature type="compositionally biased region" description="Pro residues" evidence="2">
    <location>
        <begin position="207"/>
        <end position="217"/>
    </location>
</feature>
<dbReference type="PANTHER" id="PTHR42776:SF28">
    <property type="entry name" value="GLUTAMYL ENDOPEPTIDASE, CHLOROPLASTIC-RELATED"/>
    <property type="match status" value="1"/>
</dbReference>
<dbReference type="InterPro" id="IPR001375">
    <property type="entry name" value="Peptidase_S9_cat"/>
</dbReference>
<dbReference type="Pfam" id="PF00326">
    <property type="entry name" value="Peptidase_S9"/>
    <property type="match status" value="1"/>
</dbReference>
<evidence type="ECO:0000256" key="2">
    <source>
        <dbReference type="SAM" id="MobiDB-lite"/>
    </source>
</evidence>
<dbReference type="SUPFAM" id="SSF82171">
    <property type="entry name" value="DPP6 N-terminal domain-like"/>
    <property type="match status" value="1"/>
</dbReference>
<dbReference type="RefSeq" id="WP_342831237.1">
    <property type="nucleotide sequence ID" value="NZ_JBANDC010000020.1"/>
</dbReference>
<organism evidence="5 6">
    <name type="scientific">Collimonas rhizosphaerae</name>
    <dbReference type="NCBI Taxonomy" id="3126357"/>
    <lineage>
        <taxon>Bacteria</taxon>
        <taxon>Pseudomonadati</taxon>
        <taxon>Pseudomonadota</taxon>
        <taxon>Betaproteobacteria</taxon>
        <taxon>Burkholderiales</taxon>
        <taxon>Oxalobacteraceae</taxon>
        <taxon>Collimonas</taxon>
    </lineage>
</organism>
<evidence type="ECO:0000313" key="5">
    <source>
        <dbReference type="EMBL" id="MEM4990102.1"/>
    </source>
</evidence>
<proteinExistence type="predicted"/>
<accession>A0ABU9Q1J5</accession>
<keyword evidence="3" id="KW-0732">Signal</keyword>
<dbReference type="PANTHER" id="PTHR42776">
    <property type="entry name" value="SERINE PEPTIDASE S9 FAMILY MEMBER"/>
    <property type="match status" value="1"/>
</dbReference>